<evidence type="ECO:0000313" key="14">
    <source>
        <dbReference type="Proteomes" id="UP001230496"/>
    </source>
</evidence>
<dbReference type="EMBL" id="CP129971">
    <property type="protein sequence ID" value="WMN12324.1"/>
    <property type="molecule type" value="Genomic_DNA"/>
</dbReference>
<sequence length="810" mass="91922">MMKQYIHIIILLISIFSNSLFAQGIKGTVIDSESKKGIELAEIFVLDSQYKSVSDSEGNYQLNLPEGKYKIAAFYLGRQSQIKEVRIKKNWETINFSLAPLLETLEEVKAIGKKSEVFNVTRLNPVEGTLIYEAKKNEVISIDQINGNLATNNARQVFAKVPGLNIWESDGGGLQLGIGGRGLNPNRTSNFNTRQNGYDISADPLGYPESYYTPPVEALSKIEVVRGAASLQYGSQFGGMINFLFKKAPKETPIQFHTRNTAGSFGLLSSYNSLSGNTGKMDYFVYYQRKQGDGFRDNESFESNTFFTDVNFDIGDKLYLCFEFTHMDYLAQQAGGLTDRMFEEDPRQSVRERNWFGIEWNIPALILDYRINDKTKLNWKTFGLIGSRKALGNLERVTQVDFPEEERNLLWDDYENFGSELRLLHRYDFVGQIQALAVGARYFKGNTQQQQGLGPAGYDADFQYNNPNNLEDLSFRYPSENVALFAENIFNINNNLSITPGLRWEYISTNSTGYYRNMVEDLAGNVIFDTTIYESKNLDRSFMLAGLGVSYKTKADLEVYGNISMNYRGINFNDLRVNNTNILVDPNLQDESGYNADLGFRGNYSDFLNFDWSLFYLAYNDRLGALLRYDDAIDGFPRVYRYRTNVGNAAIAGVESYTEMNWSKFLNPNPTHEFSTFLNAAFIRGRYGEDNMESSIAGNKVELVPDVNIKTGINYNWKSFSSTLQFTYLSEQYTEATNAERTATGVDGIIPSFHVLDLSAKYKYKFAQLEAGINNLTNNYYFTRRATGYPGPGIIPSAGRNFYVTLDLKF</sequence>
<dbReference type="Gene3D" id="2.170.130.10">
    <property type="entry name" value="TonB-dependent receptor, plug domain"/>
    <property type="match status" value="1"/>
</dbReference>
<accession>A0AA51NCB0</accession>
<evidence type="ECO:0000259" key="11">
    <source>
        <dbReference type="Pfam" id="PF00593"/>
    </source>
</evidence>
<dbReference type="InterPro" id="IPR012910">
    <property type="entry name" value="Plug_dom"/>
</dbReference>
<dbReference type="Proteomes" id="UP001230496">
    <property type="component" value="Chromosome"/>
</dbReference>
<name>A0AA51NCB0_9BACT</name>
<keyword evidence="4 9" id="KW-0812">Transmembrane</keyword>
<proteinExistence type="inferred from homology"/>
<reference evidence="13 14" key="1">
    <citation type="submission" date="2023-08" db="EMBL/GenBank/DDBJ databases">
        <title>Comparative genomics and taxonomic characterization of three novel marine species of genus Marivirga.</title>
        <authorList>
            <person name="Muhammad N."/>
            <person name="Kim S.-G."/>
        </authorList>
    </citation>
    <scope>NUCLEOTIDE SEQUENCE [LARGE SCALE GENOMIC DNA]</scope>
    <source>
        <strain evidence="13 14">BDSF4-3</strain>
    </source>
</reference>
<dbReference type="Pfam" id="PF13715">
    <property type="entry name" value="CarbopepD_reg_2"/>
    <property type="match status" value="1"/>
</dbReference>
<keyword evidence="13" id="KW-0675">Receptor</keyword>
<dbReference type="SUPFAM" id="SSF49464">
    <property type="entry name" value="Carboxypeptidase regulatory domain-like"/>
    <property type="match status" value="1"/>
</dbReference>
<evidence type="ECO:0000256" key="7">
    <source>
        <dbReference type="ARBA" id="ARBA00023136"/>
    </source>
</evidence>
<keyword evidence="8 9" id="KW-0998">Cell outer membrane</keyword>
<dbReference type="PANTHER" id="PTHR30442">
    <property type="entry name" value="IRON III DICITRATE TRANSPORT PROTEIN FECA"/>
    <property type="match status" value="1"/>
</dbReference>
<dbReference type="GO" id="GO:0033214">
    <property type="term" value="P:siderophore-iron import into cell"/>
    <property type="evidence" value="ECO:0007669"/>
    <property type="project" value="TreeGrafter"/>
</dbReference>
<gene>
    <name evidence="13" type="ORF">QYS49_33230</name>
</gene>
<dbReference type="Pfam" id="PF07715">
    <property type="entry name" value="Plug"/>
    <property type="match status" value="1"/>
</dbReference>
<dbReference type="PROSITE" id="PS52016">
    <property type="entry name" value="TONB_DEPENDENT_REC_3"/>
    <property type="match status" value="1"/>
</dbReference>
<feature type="domain" description="TonB-dependent receptor-like beta-barrel" evidence="11">
    <location>
        <begin position="292"/>
        <end position="776"/>
    </location>
</feature>
<comment type="similarity">
    <text evidence="9 10">Belongs to the TonB-dependent receptor family.</text>
</comment>
<evidence type="ECO:0000256" key="8">
    <source>
        <dbReference type="ARBA" id="ARBA00023237"/>
    </source>
</evidence>
<comment type="subcellular location">
    <subcellularLocation>
        <location evidence="1 9">Cell outer membrane</location>
        <topology evidence="1 9">Multi-pass membrane protein</topology>
    </subcellularLocation>
</comment>
<evidence type="ECO:0000259" key="12">
    <source>
        <dbReference type="Pfam" id="PF07715"/>
    </source>
</evidence>
<evidence type="ECO:0000256" key="6">
    <source>
        <dbReference type="ARBA" id="ARBA00023077"/>
    </source>
</evidence>
<dbReference type="Gene3D" id="2.40.170.20">
    <property type="entry name" value="TonB-dependent receptor, beta-barrel domain"/>
    <property type="match status" value="1"/>
</dbReference>
<keyword evidence="2 9" id="KW-0813">Transport</keyword>
<keyword evidence="7 9" id="KW-0472">Membrane</keyword>
<protein>
    <submittedName>
        <fullName evidence="13">TonB-dependent receptor</fullName>
    </submittedName>
</protein>
<dbReference type="InterPro" id="IPR008969">
    <property type="entry name" value="CarboxyPept-like_regulatory"/>
</dbReference>
<keyword evidence="5" id="KW-0732">Signal</keyword>
<dbReference type="InterPro" id="IPR037066">
    <property type="entry name" value="Plug_dom_sf"/>
</dbReference>
<feature type="domain" description="TonB-dependent receptor plug" evidence="12">
    <location>
        <begin position="138"/>
        <end position="236"/>
    </location>
</feature>
<keyword evidence="3 9" id="KW-1134">Transmembrane beta strand</keyword>
<evidence type="ECO:0000256" key="2">
    <source>
        <dbReference type="ARBA" id="ARBA00022448"/>
    </source>
</evidence>
<dbReference type="PROSITE" id="PS01156">
    <property type="entry name" value="TONB_DEPENDENT_REC_2"/>
    <property type="match status" value="1"/>
</dbReference>
<dbReference type="PANTHER" id="PTHR30442:SF0">
    <property type="entry name" value="FE(3+) DICITRATE TRANSPORT PROTEIN FECA"/>
    <property type="match status" value="1"/>
</dbReference>
<dbReference type="InterPro" id="IPR000531">
    <property type="entry name" value="Beta-barrel_TonB"/>
</dbReference>
<evidence type="ECO:0000256" key="1">
    <source>
        <dbReference type="ARBA" id="ARBA00004571"/>
    </source>
</evidence>
<dbReference type="InterPro" id="IPR039426">
    <property type="entry name" value="TonB-dep_rcpt-like"/>
</dbReference>
<dbReference type="Pfam" id="PF00593">
    <property type="entry name" value="TonB_dep_Rec_b-barrel"/>
    <property type="match status" value="1"/>
</dbReference>
<keyword evidence="6 10" id="KW-0798">TonB box</keyword>
<dbReference type="KEGG" id="msaa:QYS49_33230"/>
<dbReference type="AlphaFoldDB" id="A0AA51NCB0"/>
<dbReference type="GO" id="GO:0009279">
    <property type="term" value="C:cell outer membrane"/>
    <property type="evidence" value="ECO:0007669"/>
    <property type="project" value="UniProtKB-SubCell"/>
</dbReference>
<evidence type="ECO:0000313" key="13">
    <source>
        <dbReference type="EMBL" id="WMN12324.1"/>
    </source>
</evidence>
<dbReference type="Gene3D" id="2.60.40.1120">
    <property type="entry name" value="Carboxypeptidase-like, regulatory domain"/>
    <property type="match status" value="1"/>
</dbReference>
<evidence type="ECO:0000256" key="10">
    <source>
        <dbReference type="RuleBase" id="RU003357"/>
    </source>
</evidence>
<dbReference type="InterPro" id="IPR036942">
    <property type="entry name" value="Beta-barrel_TonB_sf"/>
</dbReference>
<dbReference type="InterPro" id="IPR010917">
    <property type="entry name" value="TonB_rcpt_CS"/>
</dbReference>
<dbReference type="RefSeq" id="WP_308350296.1">
    <property type="nucleotide sequence ID" value="NZ_CP129971.1"/>
</dbReference>
<evidence type="ECO:0000256" key="4">
    <source>
        <dbReference type="ARBA" id="ARBA00022692"/>
    </source>
</evidence>
<evidence type="ECO:0000256" key="9">
    <source>
        <dbReference type="PROSITE-ProRule" id="PRU01360"/>
    </source>
</evidence>
<keyword evidence="14" id="KW-1185">Reference proteome</keyword>
<evidence type="ECO:0000256" key="3">
    <source>
        <dbReference type="ARBA" id="ARBA00022452"/>
    </source>
</evidence>
<evidence type="ECO:0000256" key="5">
    <source>
        <dbReference type="ARBA" id="ARBA00022729"/>
    </source>
</evidence>
<organism evidence="13 14">
    <name type="scientific">Marivirga salinarum</name>
    <dbReference type="NCBI Taxonomy" id="3059078"/>
    <lineage>
        <taxon>Bacteria</taxon>
        <taxon>Pseudomonadati</taxon>
        <taxon>Bacteroidota</taxon>
        <taxon>Cytophagia</taxon>
        <taxon>Cytophagales</taxon>
        <taxon>Marivirgaceae</taxon>
        <taxon>Marivirga</taxon>
    </lineage>
</organism>
<dbReference type="SUPFAM" id="SSF56935">
    <property type="entry name" value="Porins"/>
    <property type="match status" value="1"/>
</dbReference>